<evidence type="ECO:0000256" key="1">
    <source>
        <dbReference type="SAM" id="Phobius"/>
    </source>
</evidence>
<dbReference type="PaxDb" id="572546-Arcpr_0946"/>
<keyword evidence="1" id="KW-0472">Membrane</keyword>
<feature type="transmembrane region" description="Helical" evidence="1">
    <location>
        <begin position="28"/>
        <end position="54"/>
    </location>
</feature>
<organism evidence="2 3">
    <name type="scientific">Archaeoglobus profundus (strain DSM 5631 / JCM 9629 / NBRC 100127 / Av18)</name>
    <dbReference type="NCBI Taxonomy" id="572546"/>
    <lineage>
        <taxon>Archaea</taxon>
        <taxon>Methanobacteriati</taxon>
        <taxon>Methanobacteriota</taxon>
        <taxon>Archaeoglobi</taxon>
        <taxon>Archaeoglobales</taxon>
        <taxon>Archaeoglobaceae</taxon>
        <taxon>Archaeoglobus</taxon>
    </lineage>
</organism>
<dbReference type="Proteomes" id="UP000001901">
    <property type="component" value="Chromosome"/>
</dbReference>
<name>D2RI82_ARCPA</name>
<protein>
    <submittedName>
        <fullName evidence="2">Uncharacterized protein</fullName>
    </submittedName>
</protein>
<dbReference type="AlphaFoldDB" id="D2RI82"/>
<gene>
    <name evidence="2" type="ordered locus">Arcpr_0946</name>
</gene>
<accession>D2RI82</accession>
<dbReference type="GeneID" id="8739612"/>
<dbReference type="RefSeq" id="WP_012940343.1">
    <property type="nucleotide sequence ID" value="NC_013741.1"/>
</dbReference>
<dbReference type="EMBL" id="CP001857">
    <property type="protein sequence ID" value="ADB58007.1"/>
    <property type="molecule type" value="Genomic_DNA"/>
</dbReference>
<keyword evidence="1" id="KW-1133">Transmembrane helix</keyword>
<dbReference type="HOGENOM" id="CLU_2490252_0_0_2"/>
<sequence length="88" mass="9358">MLSKIVGFGRKIANACKMLKDKRGEITLLDWIKGVIAVTILGVGVAIPIVVNTIQSVNVSDPTTKLVLGFIPPVVAVSFLMLILGGRE</sequence>
<feature type="transmembrane region" description="Helical" evidence="1">
    <location>
        <begin position="66"/>
        <end position="85"/>
    </location>
</feature>
<proteinExistence type="predicted"/>
<keyword evidence="1" id="KW-0812">Transmembrane</keyword>
<dbReference type="OrthoDB" id="52309at2157"/>
<dbReference type="eggNOG" id="arCOG11131">
    <property type="taxonomic scope" value="Archaea"/>
</dbReference>
<keyword evidence="3" id="KW-1185">Reference proteome</keyword>
<evidence type="ECO:0000313" key="2">
    <source>
        <dbReference type="EMBL" id="ADB58007.1"/>
    </source>
</evidence>
<evidence type="ECO:0000313" key="3">
    <source>
        <dbReference type="Proteomes" id="UP000001901"/>
    </source>
</evidence>
<dbReference type="KEGG" id="apo:Arcpr_0946"/>
<reference evidence="2 3" key="1">
    <citation type="journal article" date="2010" name="Stand. Genomic Sci.">
        <title>Complete genome sequence of Archaeoglobus profundus type strain (AV18).</title>
        <authorList>
            <person name="von Jan M."/>
            <person name="Lapidus A."/>
            <person name="Del Rio T.G."/>
            <person name="Copeland A."/>
            <person name="Tice H."/>
            <person name="Cheng J.F."/>
            <person name="Lucas S."/>
            <person name="Chen F."/>
            <person name="Nolan M."/>
            <person name="Goodwin L."/>
            <person name="Han C."/>
            <person name="Pitluck S."/>
            <person name="Liolios K."/>
            <person name="Ivanova N."/>
            <person name="Mavromatis K."/>
            <person name="Ovchinnikova G."/>
            <person name="Chertkov O."/>
            <person name="Pati A."/>
            <person name="Chen A."/>
            <person name="Palaniappan K."/>
            <person name="Land M."/>
            <person name="Hauser L."/>
            <person name="Chang Y.J."/>
            <person name="Jeffries C.D."/>
            <person name="Saunders E."/>
            <person name="Brettin T."/>
            <person name="Detter J.C."/>
            <person name="Chain P."/>
            <person name="Eichinger K."/>
            <person name="Huber H."/>
            <person name="Spring S."/>
            <person name="Rohde M."/>
            <person name="Goker M."/>
            <person name="Wirth R."/>
            <person name="Woyke T."/>
            <person name="Bristow J."/>
            <person name="Eisen J.A."/>
            <person name="Markowitz V."/>
            <person name="Hugenholtz P."/>
            <person name="Kyrpides N.C."/>
            <person name="Klenk H.P."/>
        </authorList>
    </citation>
    <scope>NUCLEOTIDE SEQUENCE [LARGE SCALE GENOMIC DNA]</scope>
    <source>
        <strain evidence="3">DSM 5631 / JCM 9629 / NBRC 100127 / Av18</strain>
    </source>
</reference>